<dbReference type="PANTHER" id="PTHR34184">
    <property type="entry name" value="UPF0718 PROTEIN YCGR"/>
    <property type="match status" value="1"/>
</dbReference>
<evidence type="ECO:0000256" key="1">
    <source>
        <dbReference type="ARBA" id="ARBA00004651"/>
    </source>
</evidence>
<accession>A0A839RRD4</accession>
<dbReference type="AlphaFoldDB" id="A0A839RRD4"/>
<evidence type="ECO:0000256" key="6">
    <source>
        <dbReference type="ARBA" id="ARBA00023136"/>
    </source>
</evidence>
<sequence>MDGSERAGTVRFRSLYLFAAALLALLATHEWIAGHFAGSPRLLAALTVFVAVFVQATPFLIVGILLSASIATFVSPRILQRILPRQRHAAVGAAGMAGLALPGCECGSVPVARRLIDQGAPSAVALTFMLSAPAINPVVLVSTAVAFTGYPEMVAARFAGSLATALIVGWVWMAIAKPHWMRDASSEIAPGCSHGDPRGGRAQTFTAAARHDLIQAGAFLALGAAIAAVLRVFVPDQVYDHIAGNLLIGVLVMAVLAVLLALCSEADAFVAASLTMMPLMPRLVFLVVGPAVDVKLIAMQAGTFGKGFAGRFAPLTFLIAVICGCAAGLVFLGANA</sequence>
<dbReference type="Pfam" id="PF03773">
    <property type="entry name" value="ArsP_1"/>
    <property type="match status" value="1"/>
</dbReference>
<evidence type="ECO:0000256" key="2">
    <source>
        <dbReference type="ARBA" id="ARBA00006386"/>
    </source>
</evidence>
<comment type="caution">
    <text evidence="8">The sequence shown here is derived from an EMBL/GenBank/DDBJ whole genome shotgun (WGS) entry which is preliminary data.</text>
</comment>
<dbReference type="Proteomes" id="UP000567922">
    <property type="component" value="Unassembled WGS sequence"/>
</dbReference>
<comment type="subcellular location">
    <subcellularLocation>
        <location evidence="1">Cell membrane</location>
        <topology evidence="1">Multi-pass membrane protein</topology>
    </subcellularLocation>
</comment>
<feature type="transmembrane region" description="Helical" evidence="7">
    <location>
        <begin position="269"/>
        <end position="292"/>
    </location>
</feature>
<feature type="transmembrane region" description="Helical" evidence="7">
    <location>
        <begin position="242"/>
        <end position="262"/>
    </location>
</feature>
<feature type="transmembrane region" description="Helical" evidence="7">
    <location>
        <begin position="312"/>
        <end position="334"/>
    </location>
</feature>
<feature type="transmembrane region" description="Helical" evidence="7">
    <location>
        <begin position="123"/>
        <end position="148"/>
    </location>
</feature>
<reference evidence="8 9" key="1">
    <citation type="submission" date="2020-08" db="EMBL/GenBank/DDBJ databases">
        <title>Sequencing the genomes of 1000 actinobacteria strains.</title>
        <authorList>
            <person name="Klenk H.-P."/>
        </authorList>
    </citation>
    <scope>NUCLEOTIDE SEQUENCE [LARGE SCALE GENOMIC DNA]</scope>
    <source>
        <strain evidence="8 9">DSM 45258</strain>
    </source>
</reference>
<name>A0A839RRD4_9ACTN</name>
<evidence type="ECO:0000256" key="7">
    <source>
        <dbReference type="SAM" id="Phobius"/>
    </source>
</evidence>
<keyword evidence="5 7" id="KW-1133">Transmembrane helix</keyword>
<organism evidence="8 9">
    <name type="scientific">Hoyosella altamirensis</name>
    <dbReference type="NCBI Taxonomy" id="616997"/>
    <lineage>
        <taxon>Bacteria</taxon>
        <taxon>Bacillati</taxon>
        <taxon>Actinomycetota</taxon>
        <taxon>Actinomycetes</taxon>
        <taxon>Mycobacteriales</taxon>
        <taxon>Hoyosellaceae</taxon>
        <taxon>Hoyosella</taxon>
    </lineage>
</organism>
<evidence type="ECO:0000313" key="8">
    <source>
        <dbReference type="EMBL" id="MBB3038917.1"/>
    </source>
</evidence>
<evidence type="ECO:0000256" key="5">
    <source>
        <dbReference type="ARBA" id="ARBA00022989"/>
    </source>
</evidence>
<protein>
    <recommendedName>
        <fullName evidence="10">Permease</fullName>
    </recommendedName>
</protein>
<evidence type="ECO:0000256" key="3">
    <source>
        <dbReference type="ARBA" id="ARBA00022475"/>
    </source>
</evidence>
<evidence type="ECO:0008006" key="10">
    <source>
        <dbReference type="Google" id="ProtNLM"/>
    </source>
</evidence>
<dbReference type="EMBL" id="JACHWS010000003">
    <property type="protein sequence ID" value="MBB3038917.1"/>
    <property type="molecule type" value="Genomic_DNA"/>
</dbReference>
<evidence type="ECO:0000313" key="9">
    <source>
        <dbReference type="Proteomes" id="UP000567922"/>
    </source>
</evidence>
<feature type="transmembrane region" description="Helical" evidence="7">
    <location>
        <begin position="154"/>
        <end position="175"/>
    </location>
</feature>
<proteinExistence type="inferred from homology"/>
<keyword evidence="6 7" id="KW-0472">Membrane</keyword>
<dbReference type="GO" id="GO:0005886">
    <property type="term" value="C:plasma membrane"/>
    <property type="evidence" value="ECO:0007669"/>
    <property type="project" value="UniProtKB-SubCell"/>
</dbReference>
<keyword evidence="9" id="KW-1185">Reference proteome</keyword>
<keyword evidence="3" id="KW-1003">Cell membrane</keyword>
<feature type="transmembrane region" description="Helical" evidence="7">
    <location>
        <begin position="213"/>
        <end position="230"/>
    </location>
</feature>
<gene>
    <name evidence="8" type="ORF">FHU29_003386</name>
</gene>
<dbReference type="OrthoDB" id="9810876at2"/>
<dbReference type="InterPro" id="IPR052923">
    <property type="entry name" value="UPF0718"/>
</dbReference>
<dbReference type="InterPro" id="IPR005524">
    <property type="entry name" value="DUF318"/>
</dbReference>
<keyword evidence="4 7" id="KW-0812">Transmembrane</keyword>
<dbReference type="RefSeq" id="WP_064439218.1">
    <property type="nucleotide sequence ID" value="NZ_BDDI01000004.1"/>
</dbReference>
<evidence type="ECO:0000256" key="4">
    <source>
        <dbReference type="ARBA" id="ARBA00022692"/>
    </source>
</evidence>
<comment type="similarity">
    <text evidence="2">Belongs to the UPF0718 family.</text>
</comment>
<dbReference type="PANTHER" id="PTHR34184:SF4">
    <property type="entry name" value="UPF0718 PROTEIN YCGR"/>
    <property type="match status" value="1"/>
</dbReference>